<dbReference type="EC" id="1.1.3.-" evidence="7"/>
<dbReference type="RefSeq" id="WP_375555862.1">
    <property type="nucleotide sequence ID" value="NZ_JBBVGT010000001.1"/>
</dbReference>
<keyword evidence="4 7" id="KW-0560">Oxidoreductase</keyword>
<evidence type="ECO:0000259" key="6">
    <source>
        <dbReference type="Pfam" id="PF01266"/>
    </source>
</evidence>
<dbReference type="Pfam" id="PF01266">
    <property type="entry name" value="DAO"/>
    <property type="match status" value="1"/>
</dbReference>
<dbReference type="InterPro" id="IPR036188">
    <property type="entry name" value="FAD/NAD-bd_sf"/>
</dbReference>
<protein>
    <submittedName>
        <fullName evidence="7">L-2-hydroxyglutarate oxidase</fullName>
        <ecNumber evidence="7">1.1.3.-</ecNumber>
    </submittedName>
</protein>
<keyword evidence="2" id="KW-0285">Flavoprotein</keyword>
<dbReference type="PANTHER" id="PTHR43104">
    <property type="entry name" value="L-2-HYDROXYGLUTARATE DEHYDROGENASE, MITOCHONDRIAL"/>
    <property type="match status" value="1"/>
</dbReference>
<evidence type="ECO:0000313" key="7">
    <source>
        <dbReference type="EMBL" id="MFB5944278.1"/>
    </source>
</evidence>
<evidence type="ECO:0000256" key="5">
    <source>
        <dbReference type="ARBA" id="ARBA00037941"/>
    </source>
</evidence>
<dbReference type="EMBL" id="JBBVGT010000001">
    <property type="protein sequence ID" value="MFB5944278.1"/>
    <property type="molecule type" value="Genomic_DNA"/>
</dbReference>
<comment type="caution">
    <text evidence="7">The sequence shown here is derived from an EMBL/GenBank/DDBJ whole genome shotgun (WGS) entry which is preliminary data.</text>
</comment>
<feature type="domain" description="FAD dependent oxidoreductase" evidence="6">
    <location>
        <begin position="9"/>
        <end position="397"/>
    </location>
</feature>
<dbReference type="PANTHER" id="PTHR43104:SF2">
    <property type="entry name" value="L-2-HYDROXYGLUTARATE DEHYDROGENASE, MITOCHONDRIAL"/>
    <property type="match status" value="1"/>
</dbReference>
<dbReference type="NCBIfam" id="NF008726">
    <property type="entry name" value="PRK11728.1"/>
    <property type="match status" value="1"/>
</dbReference>
<comment type="similarity">
    <text evidence="5">Belongs to the L2HGDH family.</text>
</comment>
<dbReference type="GO" id="GO:0016491">
    <property type="term" value="F:oxidoreductase activity"/>
    <property type="evidence" value="ECO:0007669"/>
    <property type="project" value="UniProtKB-KW"/>
</dbReference>
<keyword evidence="8" id="KW-1185">Reference proteome</keyword>
<dbReference type="Gene3D" id="3.50.50.60">
    <property type="entry name" value="FAD/NAD(P)-binding domain"/>
    <property type="match status" value="1"/>
</dbReference>
<evidence type="ECO:0000256" key="3">
    <source>
        <dbReference type="ARBA" id="ARBA00022827"/>
    </source>
</evidence>
<evidence type="ECO:0000256" key="4">
    <source>
        <dbReference type="ARBA" id="ARBA00023002"/>
    </source>
</evidence>
<sequence>MNSNALYEIIVIGAGLVGLSTAYHTKLKYPDKSILILEKESKVSAHQSGHNSGVIHSGIYYKPGSLKAQNCISGYRSLIEFSDEHKVPYDICGKVIVATSNEELPALNNIYERGIQNGLSDIKKITREEINEFEPHVAGIAGIHVPQTGVIDYPYMAQKLREVLTEKLGAEVRFNEEVIKIDKDGQAYKVESSKQVYSTRKIISCAGLQSDRVANLTETENDLRIIPFRGEYYKLRPEKEYLIKNLVYPVPDPKFPFLGVHFTRMIQGGVEAGPNAVLAFKREGYKFKDFNLKDSLDTFTWPGFWTIVAKFGRIGMGEIYRSLSKTAFTKALQKLLPEITEDDLIPGGAGVRAQACDRNGNLIDDFNILESENIIHVRNAPSPAATSCLAIGKTISEKI</sequence>
<evidence type="ECO:0000256" key="1">
    <source>
        <dbReference type="ARBA" id="ARBA00001974"/>
    </source>
</evidence>
<evidence type="ECO:0000256" key="2">
    <source>
        <dbReference type="ARBA" id="ARBA00022630"/>
    </source>
</evidence>
<keyword evidence="3" id="KW-0274">FAD</keyword>
<dbReference type="Gene3D" id="3.30.9.10">
    <property type="entry name" value="D-Amino Acid Oxidase, subunit A, domain 2"/>
    <property type="match status" value="1"/>
</dbReference>
<proteinExistence type="inferred from homology"/>
<dbReference type="SUPFAM" id="SSF51905">
    <property type="entry name" value="FAD/NAD(P)-binding domain"/>
    <property type="match status" value="1"/>
</dbReference>
<organism evidence="7 8">
    <name type="scientific">Albibacterium profundi</name>
    <dbReference type="NCBI Taxonomy" id="3134906"/>
    <lineage>
        <taxon>Bacteria</taxon>
        <taxon>Pseudomonadati</taxon>
        <taxon>Bacteroidota</taxon>
        <taxon>Sphingobacteriia</taxon>
        <taxon>Sphingobacteriales</taxon>
        <taxon>Sphingobacteriaceae</taxon>
        <taxon>Albibacterium</taxon>
    </lineage>
</organism>
<gene>
    <name evidence="7" type="primary">lhgO</name>
    <name evidence="7" type="ORF">WKR92_00390</name>
</gene>
<accession>A0ABV5C9R7</accession>
<dbReference type="InterPro" id="IPR006076">
    <property type="entry name" value="FAD-dep_OxRdtase"/>
</dbReference>
<dbReference type="Proteomes" id="UP001580928">
    <property type="component" value="Unassembled WGS sequence"/>
</dbReference>
<evidence type="ECO:0000313" key="8">
    <source>
        <dbReference type="Proteomes" id="UP001580928"/>
    </source>
</evidence>
<reference evidence="7 8" key="1">
    <citation type="submission" date="2024-04" db="EMBL/GenBank/DDBJ databases">
        <title>Albibacterium profundi sp. nov., isolated from sediment of the Challenger Deep of Mariana Trench.</title>
        <authorList>
            <person name="Wang Y."/>
        </authorList>
    </citation>
    <scope>NUCLEOTIDE SEQUENCE [LARGE SCALE GENOMIC DNA]</scope>
    <source>
        <strain evidence="7 8">RHL897</strain>
    </source>
</reference>
<comment type="cofactor">
    <cofactor evidence="1">
        <name>FAD</name>
        <dbReference type="ChEBI" id="CHEBI:57692"/>
    </cofactor>
</comment>
<name>A0ABV5C9R7_9SPHI</name>